<dbReference type="PANTHER" id="PTHR42928:SF5">
    <property type="entry name" value="BLR1237 PROTEIN"/>
    <property type="match status" value="1"/>
</dbReference>
<dbReference type="Proteomes" id="UP000028782">
    <property type="component" value="Chromosome"/>
</dbReference>
<name>A0A076PRW4_COMTE</name>
<accession>A0A076PRW4</accession>
<sequence>MTSALVIAFLGHTAVAQENYPAKPVTLVVPFTPAGSNDVIARVVGQRLSQIWHQPVIVDNKPGAAGSIGTDQVAKASADGYKLLITNNNTMSINPMLLPNTPYAVARDFAQVTQLGTVPVVLVVNSNLKVTTVKELVALAKISPGKLSYASSGSGSPQHLSAELFKSMTGTDIAHIPYKGAAPAITDMLAGQVDLQFGAINSLLPHIRSGKLRALAVGGTRRASLLPNVPTMAEVGLPQYDSEIWLGLAAPTGTPSAVIKRINADVSRVLEESGVKEKLAEQGIEARSSTPQEMTQLVERDTARWASVIKGAGIKAD</sequence>
<dbReference type="EMBL" id="CP006704">
    <property type="protein sequence ID" value="AIJ48448.1"/>
    <property type="molecule type" value="Genomic_DNA"/>
</dbReference>
<gene>
    <name evidence="2" type="ORF">O987_21810</name>
</gene>
<proteinExistence type="inferred from homology"/>
<dbReference type="AlphaFoldDB" id="A0A076PRW4"/>
<dbReference type="Pfam" id="PF03401">
    <property type="entry name" value="TctC"/>
    <property type="match status" value="1"/>
</dbReference>
<evidence type="ECO:0000313" key="2">
    <source>
        <dbReference type="EMBL" id="AIJ48448.1"/>
    </source>
</evidence>
<evidence type="ECO:0000313" key="3">
    <source>
        <dbReference type="Proteomes" id="UP000028782"/>
    </source>
</evidence>
<organism evidence="2 3">
    <name type="scientific">Comamonas testosteroni TK102</name>
    <dbReference type="NCBI Taxonomy" id="1392005"/>
    <lineage>
        <taxon>Bacteria</taxon>
        <taxon>Pseudomonadati</taxon>
        <taxon>Pseudomonadota</taxon>
        <taxon>Betaproteobacteria</taxon>
        <taxon>Burkholderiales</taxon>
        <taxon>Comamonadaceae</taxon>
        <taxon>Comamonas</taxon>
    </lineage>
</organism>
<dbReference type="InterPro" id="IPR042100">
    <property type="entry name" value="Bug_dom1"/>
</dbReference>
<dbReference type="PIRSF" id="PIRSF017082">
    <property type="entry name" value="YflP"/>
    <property type="match status" value="1"/>
</dbReference>
<dbReference type="HOGENOM" id="CLU_045683_0_0_4"/>
<dbReference type="SUPFAM" id="SSF53850">
    <property type="entry name" value="Periplasmic binding protein-like II"/>
    <property type="match status" value="1"/>
</dbReference>
<reference evidence="2 3" key="1">
    <citation type="journal article" date="2014" name="Genome Announc.">
        <title>Complete Genome Sequence of Polychlorinated Biphenyl Degrader Comamonas testosteroni TK102 (NBRC 109938).</title>
        <authorList>
            <person name="Fukuda K."/>
            <person name="Hosoyama A."/>
            <person name="Tsuchikane K."/>
            <person name="Ohji S."/>
            <person name="Yamazoe A."/>
            <person name="Fujita N."/>
            <person name="Shintani M."/>
            <person name="Kimbara K."/>
        </authorList>
    </citation>
    <scope>NUCLEOTIDE SEQUENCE [LARGE SCALE GENOMIC DNA]</scope>
    <source>
        <strain evidence="2">TK102</strain>
    </source>
</reference>
<dbReference type="PANTHER" id="PTHR42928">
    <property type="entry name" value="TRICARBOXYLATE-BINDING PROTEIN"/>
    <property type="match status" value="1"/>
</dbReference>
<dbReference type="InterPro" id="IPR005064">
    <property type="entry name" value="BUG"/>
</dbReference>
<dbReference type="Gene3D" id="3.40.190.150">
    <property type="entry name" value="Bordetella uptake gene, domain 1"/>
    <property type="match status" value="1"/>
</dbReference>
<dbReference type="CDD" id="cd13578">
    <property type="entry name" value="PBP2_Bug27"/>
    <property type="match status" value="1"/>
</dbReference>
<protein>
    <submittedName>
        <fullName evidence="2">ABC transporter substrate-binding protein</fullName>
    </submittedName>
</protein>
<evidence type="ECO:0000256" key="1">
    <source>
        <dbReference type="ARBA" id="ARBA00006987"/>
    </source>
</evidence>
<comment type="similarity">
    <text evidence="1">Belongs to the UPF0065 (bug) family.</text>
</comment>
<dbReference type="Gene3D" id="3.40.190.10">
    <property type="entry name" value="Periplasmic binding protein-like II"/>
    <property type="match status" value="1"/>
</dbReference>
<dbReference type="KEGG" id="ctes:O987_21810"/>